<dbReference type="PANTHER" id="PTHR42812:SF12">
    <property type="entry name" value="BETA-XYLOSIDASE-RELATED"/>
    <property type="match status" value="1"/>
</dbReference>
<dbReference type="InterPro" id="IPR051795">
    <property type="entry name" value="Glycosyl_Hydrlase_43"/>
</dbReference>
<dbReference type="Pfam" id="PF17851">
    <property type="entry name" value="GH43_C2"/>
    <property type="match status" value="1"/>
</dbReference>
<evidence type="ECO:0000256" key="2">
    <source>
        <dbReference type="ARBA" id="ARBA00022801"/>
    </source>
</evidence>
<keyword evidence="2 6" id="KW-0378">Hydrolase</keyword>
<accession>A0A512PIR4</accession>
<proteinExistence type="inferred from homology"/>
<evidence type="ECO:0000256" key="7">
    <source>
        <dbReference type="SAM" id="MobiDB-lite"/>
    </source>
</evidence>
<reference evidence="9 10" key="1">
    <citation type="submission" date="2019-07" db="EMBL/GenBank/DDBJ databases">
        <title>Whole genome shotgun sequence of Cellulomonas soli NBRC 109434.</title>
        <authorList>
            <person name="Hosoyama A."/>
            <person name="Uohara A."/>
            <person name="Ohji S."/>
            <person name="Ichikawa N."/>
        </authorList>
    </citation>
    <scope>NUCLEOTIDE SEQUENCE [LARGE SCALE GENOMIC DNA]</scope>
    <source>
        <strain evidence="9 10">NBRC 109434</strain>
    </source>
</reference>
<dbReference type="Pfam" id="PF04616">
    <property type="entry name" value="Glyco_hydro_43"/>
    <property type="match status" value="1"/>
</dbReference>
<keyword evidence="3 6" id="KW-0326">Glycosidase</keyword>
<name>A0A512PIR4_9CELL</name>
<organism evidence="9 10">
    <name type="scientific">Cellulomonas soli</name>
    <dbReference type="NCBI Taxonomy" id="931535"/>
    <lineage>
        <taxon>Bacteria</taxon>
        <taxon>Bacillati</taxon>
        <taxon>Actinomycetota</taxon>
        <taxon>Actinomycetes</taxon>
        <taxon>Micrococcales</taxon>
        <taxon>Cellulomonadaceae</taxon>
        <taxon>Cellulomonas</taxon>
    </lineage>
</organism>
<comment type="caution">
    <text evidence="9">The sequence shown here is derived from an EMBL/GenBank/DDBJ whole genome shotgun (WGS) entry which is preliminary data.</text>
</comment>
<keyword evidence="10" id="KW-1185">Reference proteome</keyword>
<feature type="region of interest" description="Disordered" evidence="7">
    <location>
        <begin position="355"/>
        <end position="376"/>
    </location>
</feature>
<evidence type="ECO:0000256" key="5">
    <source>
        <dbReference type="PIRSR" id="PIRSR606710-2"/>
    </source>
</evidence>
<comment type="similarity">
    <text evidence="1 6">Belongs to the glycosyl hydrolase 43 family.</text>
</comment>
<dbReference type="SUPFAM" id="SSF49899">
    <property type="entry name" value="Concanavalin A-like lectins/glucanases"/>
    <property type="match status" value="1"/>
</dbReference>
<feature type="site" description="Important for catalytic activity, responsible for pKa modulation of the active site Glu and correct orientation of both the proton donor and substrate" evidence="5">
    <location>
        <position position="150"/>
    </location>
</feature>
<evidence type="ECO:0000256" key="1">
    <source>
        <dbReference type="ARBA" id="ARBA00009865"/>
    </source>
</evidence>
<dbReference type="GO" id="GO:0004553">
    <property type="term" value="F:hydrolase activity, hydrolyzing O-glycosyl compounds"/>
    <property type="evidence" value="ECO:0007669"/>
    <property type="project" value="InterPro"/>
</dbReference>
<dbReference type="InterPro" id="IPR013320">
    <property type="entry name" value="ConA-like_dom_sf"/>
</dbReference>
<dbReference type="InterPro" id="IPR041542">
    <property type="entry name" value="GH43_C2"/>
</dbReference>
<dbReference type="GO" id="GO:0005975">
    <property type="term" value="P:carbohydrate metabolic process"/>
    <property type="evidence" value="ECO:0007669"/>
    <property type="project" value="InterPro"/>
</dbReference>
<feature type="active site" description="Proton donor" evidence="4">
    <location>
        <position position="209"/>
    </location>
</feature>
<evidence type="ECO:0000313" key="10">
    <source>
        <dbReference type="Proteomes" id="UP000321798"/>
    </source>
</evidence>
<feature type="active site" description="Proton acceptor" evidence="4">
    <location>
        <position position="41"/>
    </location>
</feature>
<gene>
    <name evidence="9" type="primary">xylB_3</name>
    <name evidence="9" type="ORF">CSO01_38060</name>
</gene>
<evidence type="ECO:0000313" key="9">
    <source>
        <dbReference type="EMBL" id="GEP71091.1"/>
    </source>
</evidence>
<dbReference type="Gene3D" id="2.115.10.20">
    <property type="entry name" value="Glycosyl hydrolase domain, family 43"/>
    <property type="match status" value="1"/>
</dbReference>
<evidence type="ECO:0000256" key="6">
    <source>
        <dbReference type="RuleBase" id="RU361187"/>
    </source>
</evidence>
<feature type="domain" description="Beta-xylosidase C-terminal Concanavalin A-like" evidence="8">
    <location>
        <begin position="341"/>
        <end position="503"/>
    </location>
</feature>
<dbReference type="EMBL" id="BKAL01000022">
    <property type="protein sequence ID" value="GEP71091.1"/>
    <property type="molecule type" value="Genomic_DNA"/>
</dbReference>
<evidence type="ECO:0000256" key="3">
    <source>
        <dbReference type="ARBA" id="ARBA00023295"/>
    </source>
</evidence>
<evidence type="ECO:0000259" key="8">
    <source>
        <dbReference type="Pfam" id="PF17851"/>
    </source>
</evidence>
<sequence>MVATLPSGFADVVENGEPVPSHHGPTTPGPVLPVLPGCHPDPSICFDGTQFVLVTSSFTYWPGLPVHVSTDLVHWQPAGHVLTSPGAPVLDGLEVSDGVWAPTVRCLDGVLHVVFTVARDRKGAETYLCTATDPAGPWSEPQLLDTEGFDPALFLDRDGRCWFTACRDSRTPGSGPGELFLRELDRATGRLVGPEHVLWHGALGGAWVEGPRLFERDGRYHLLAAEGGTARHHAVTAATAPAVTGPWTTDPRSPLLTHRHLGATADVQAVGHADLVDGPDGRTWGVVLGIRPFDGGHVLGRETFLVPAAWEDEGPVFAPGTGALAPVPGVETAIGPVPEDDLEWVGLRGPVEHTRSGTTHLLAPRPDPLTSRGLPALTGRRQDTHACTFAATVDADRLPGPTGLAAYQHQDAHLALRVEPGPAGAHVVTELVDADGTHELSRRPVHGPVRLELRTDGRTYRAGVVADGVFVEHAAVPHLRLATEHVGGFVGVLLALVAQGPSGSAPVPFTDVQHVRQVTDEGDDQP</sequence>
<evidence type="ECO:0000256" key="4">
    <source>
        <dbReference type="PIRSR" id="PIRSR606710-1"/>
    </source>
</evidence>
<dbReference type="PANTHER" id="PTHR42812">
    <property type="entry name" value="BETA-XYLOSIDASE"/>
    <property type="match status" value="1"/>
</dbReference>
<protein>
    <submittedName>
        <fullName evidence="9">Xylosidase/arabinosidase</fullName>
    </submittedName>
</protein>
<dbReference type="InterPro" id="IPR006710">
    <property type="entry name" value="Glyco_hydro_43"/>
</dbReference>
<dbReference type="AlphaFoldDB" id="A0A512PIR4"/>
<dbReference type="Gene3D" id="2.60.120.200">
    <property type="match status" value="1"/>
</dbReference>
<dbReference type="InterPro" id="IPR023296">
    <property type="entry name" value="Glyco_hydro_beta-prop_sf"/>
</dbReference>
<dbReference type="SUPFAM" id="SSF75005">
    <property type="entry name" value="Arabinanase/levansucrase/invertase"/>
    <property type="match status" value="1"/>
</dbReference>
<dbReference type="CDD" id="cd18617">
    <property type="entry name" value="GH43_XynB-like"/>
    <property type="match status" value="1"/>
</dbReference>
<dbReference type="Proteomes" id="UP000321798">
    <property type="component" value="Unassembled WGS sequence"/>
</dbReference>